<keyword evidence="1" id="KW-0812">Transmembrane</keyword>
<keyword evidence="1" id="KW-1133">Transmembrane helix</keyword>
<accession>W7XFI1</accession>
<evidence type="ECO:0000256" key="1">
    <source>
        <dbReference type="SAM" id="Phobius"/>
    </source>
</evidence>
<keyword evidence="3" id="KW-1185">Reference proteome</keyword>
<reference evidence="3" key="1">
    <citation type="journal article" date="2006" name="PLoS Biol.">
        <title>Macronuclear genome sequence of the ciliate Tetrahymena thermophila, a model eukaryote.</title>
        <authorList>
            <person name="Eisen J.A."/>
            <person name="Coyne R.S."/>
            <person name="Wu M."/>
            <person name="Wu D."/>
            <person name="Thiagarajan M."/>
            <person name="Wortman J.R."/>
            <person name="Badger J.H."/>
            <person name="Ren Q."/>
            <person name="Amedeo P."/>
            <person name="Jones K.M."/>
            <person name="Tallon L.J."/>
            <person name="Delcher A.L."/>
            <person name="Salzberg S.L."/>
            <person name="Silva J.C."/>
            <person name="Haas B.J."/>
            <person name="Majoros W.H."/>
            <person name="Farzad M."/>
            <person name="Carlton J.M."/>
            <person name="Smith R.K. Jr."/>
            <person name="Garg J."/>
            <person name="Pearlman R.E."/>
            <person name="Karrer K.M."/>
            <person name="Sun L."/>
            <person name="Manning G."/>
            <person name="Elde N.C."/>
            <person name="Turkewitz A.P."/>
            <person name="Asai D.J."/>
            <person name="Wilkes D.E."/>
            <person name="Wang Y."/>
            <person name="Cai H."/>
            <person name="Collins K."/>
            <person name="Stewart B.A."/>
            <person name="Lee S.R."/>
            <person name="Wilamowska K."/>
            <person name="Weinberg Z."/>
            <person name="Ruzzo W.L."/>
            <person name="Wloga D."/>
            <person name="Gaertig J."/>
            <person name="Frankel J."/>
            <person name="Tsao C.-C."/>
            <person name="Gorovsky M.A."/>
            <person name="Keeling P.J."/>
            <person name="Waller R.F."/>
            <person name="Patron N.J."/>
            <person name="Cherry J.M."/>
            <person name="Stover N.A."/>
            <person name="Krieger C.J."/>
            <person name="del Toro C."/>
            <person name="Ryder H.F."/>
            <person name="Williamson S.C."/>
            <person name="Barbeau R.A."/>
            <person name="Hamilton E.P."/>
            <person name="Orias E."/>
        </authorList>
    </citation>
    <scope>NUCLEOTIDE SEQUENCE [LARGE SCALE GENOMIC DNA]</scope>
    <source>
        <strain evidence="3">SB210</strain>
    </source>
</reference>
<protein>
    <submittedName>
        <fullName evidence="2">AAA family ATPase</fullName>
    </submittedName>
</protein>
<dbReference type="Proteomes" id="UP000009168">
    <property type="component" value="Unassembled WGS sequence"/>
</dbReference>
<keyword evidence="1" id="KW-0472">Membrane</keyword>
<organism evidence="2 3">
    <name type="scientific">Tetrahymena thermophila (strain SB210)</name>
    <dbReference type="NCBI Taxonomy" id="312017"/>
    <lineage>
        <taxon>Eukaryota</taxon>
        <taxon>Sar</taxon>
        <taxon>Alveolata</taxon>
        <taxon>Ciliophora</taxon>
        <taxon>Intramacronucleata</taxon>
        <taxon>Oligohymenophorea</taxon>
        <taxon>Hymenostomatida</taxon>
        <taxon>Tetrahymenina</taxon>
        <taxon>Tetrahymenidae</taxon>
        <taxon>Tetrahymena</taxon>
    </lineage>
</organism>
<feature type="transmembrane region" description="Helical" evidence="1">
    <location>
        <begin position="12"/>
        <end position="34"/>
    </location>
</feature>
<feature type="transmembrane region" description="Helical" evidence="1">
    <location>
        <begin position="46"/>
        <end position="68"/>
    </location>
</feature>
<dbReference type="KEGG" id="tet:TTHERM_000414229"/>
<gene>
    <name evidence="2" type="ORF">TTHERM_000414229</name>
</gene>
<feature type="transmembrane region" description="Helical" evidence="1">
    <location>
        <begin position="75"/>
        <end position="93"/>
    </location>
</feature>
<dbReference type="InParanoid" id="W7XFI1"/>
<name>W7XFI1_TETTS</name>
<evidence type="ECO:0000313" key="2">
    <source>
        <dbReference type="EMBL" id="EWS76597.1"/>
    </source>
</evidence>
<evidence type="ECO:0000313" key="3">
    <source>
        <dbReference type="Proteomes" id="UP000009168"/>
    </source>
</evidence>
<dbReference type="AlphaFoldDB" id="W7XFI1"/>
<dbReference type="RefSeq" id="XP_012650883.1">
    <property type="nucleotide sequence ID" value="XM_012795429.1"/>
</dbReference>
<sequence length="219" mass="24600">MLSNVNNGCQAQLILLLLAINILIGTGAAVLFTYMSANSCSRAFQAAAGASYTYILLSFLQLTVTYTWKQIPVQLMFLLHLFVFLDSIVTLAFSVTQSFCGYNICIAGLNETEFYSWFNGSIVKSQIQVSCYDSTSVESEILRVAKQYQGSAQFNYGDQYSINYGWPISISVLMMLITFLTLLITYKAIYSCDGCVIRKSDFQKTYFQFSDDEDDDEES</sequence>
<proteinExistence type="predicted"/>
<feature type="transmembrane region" description="Helical" evidence="1">
    <location>
        <begin position="164"/>
        <end position="189"/>
    </location>
</feature>
<dbReference type="EMBL" id="GG662856">
    <property type="protein sequence ID" value="EWS76597.1"/>
    <property type="molecule type" value="Genomic_DNA"/>
</dbReference>
<dbReference type="GeneID" id="24438826"/>